<comment type="caution">
    <text evidence="6">The sequence shown here is derived from an EMBL/GenBank/DDBJ whole genome shotgun (WGS) entry which is preliminary data.</text>
</comment>
<feature type="domain" description="HTH araC/xylS-type" evidence="5">
    <location>
        <begin position="178"/>
        <end position="276"/>
    </location>
</feature>
<dbReference type="InterPro" id="IPR037923">
    <property type="entry name" value="HTH-like"/>
</dbReference>
<dbReference type="PROSITE" id="PS00041">
    <property type="entry name" value="HTH_ARAC_FAMILY_1"/>
    <property type="match status" value="1"/>
</dbReference>
<dbReference type="SMART" id="SM00342">
    <property type="entry name" value="HTH_ARAC"/>
    <property type="match status" value="1"/>
</dbReference>
<dbReference type="EMBL" id="DVJN01000080">
    <property type="protein sequence ID" value="HIS92158.1"/>
    <property type="molecule type" value="Genomic_DNA"/>
</dbReference>
<gene>
    <name evidence="6" type="ORF">IAA84_03990</name>
</gene>
<keyword evidence="3" id="KW-0010">Activator</keyword>
<reference evidence="6" key="2">
    <citation type="journal article" date="2021" name="PeerJ">
        <title>Extensive microbial diversity within the chicken gut microbiome revealed by metagenomics and culture.</title>
        <authorList>
            <person name="Gilroy R."/>
            <person name="Ravi A."/>
            <person name="Getino M."/>
            <person name="Pursley I."/>
            <person name="Horton D.L."/>
            <person name="Alikhan N.F."/>
            <person name="Baker D."/>
            <person name="Gharbi K."/>
            <person name="Hall N."/>
            <person name="Watson M."/>
            <person name="Adriaenssens E.M."/>
            <person name="Foster-Nyarko E."/>
            <person name="Jarju S."/>
            <person name="Secka A."/>
            <person name="Antonio M."/>
            <person name="Oren A."/>
            <person name="Chaudhuri R.R."/>
            <person name="La Ragione R."/>
            <person name="Hildebrand F."/>
            <person name="Pallen M.J."/>
        </authorList>
    </citation>
    <scope>NUCLEOTIDE SEQUENCE</scope>
    <source>
        <strain evidence="6">13766</strain>
    </source>
</reference>
<dbReference type="Proteomes" id="UP000824140">
    <property type="component" value="Unassembled WGS sequence"/>
</dbReference>
<dbReference type="InterPro" id="IPR003313">
    <property type="entry name" value="AraC-bd"/>
</dbReference>
<evidence type="ECO:0000256" key="2">
    <source>
        <dbReference type="ARBA" id="ARBA00023125"/>
    </source>
</evidence>
<dbReference type="PRINTS" id="PR00032">
    <property type="entry name" value="HTHARAC"/>
</dbReference>
<dbReference type="Gene3D" id="1.10.10.60">
    <property type="entry name" value="Homeodomain-like"/>
    <property type="match status" value="2"/>
</dbReference>
<dbReference type="SUPFAM" id="SSF46689">
    <property type="entry name" value="Homeodomain-like"/>
    <property type="match status" value="2"/>
</dbReference>
<dbReference type="InterPro" id="IPR009057">
    <property type="entry name" value="Homeodomain-like_sf"/>
</dbReference>
<evidence type="ECO:0000256" key="3">
    <source>
        <dbReference type="ARBA" id="ARBA00023159"/>
    </source>
</evidence>
<evidence type="ECO:0000256" key="4">
    <source>
        <dbReference type="ARBA" id="ARBA00023163"/>
    </source>
</evidence>
<dbReference type="PANTHER" id="PTHR46796:SF7">
    <property type="entry name" value="ARAC FAMILY TRANSCRIPTIONAL REGULATOR"/>
    <property type="match status" value="1"/>
</dbReference>
<dbReference type="PANTHER" id="PTHR46796">
    <property type="entry name" value="HTH-TYPE TRANSCRIPTIONAL ACTIVATOR RHAS-RELATED"/>
    <property type="match status" value="1"/>
</dbReference>
<keyword evidence="2" id="KW-0238">DNA-binding</keyword>
<sequence>MITIGGGNLYNSDRVRSEYIAINNCGLTIAGQADSTTLRPRGRSDYLLLYVWEGMLRLQEARQRLLAPAGSVVVYRPGERQHYTHVAQERTQVYWLHFSGTGAEDLLQKAGFSERIAPVGCVPEARELLRRLIHELQFRQEQYEMFCQAQIVLLLATLSRSWQQRENAPFAQKYRRLSAVIGHMHANCQQPLSVGDFAQMCDLSEYHFIHLFREYTGEAPYAYLTRLRLEKAKDLMVSTTLNISEIAAAVGYPNPLYFSRLFRRHMGASPSQFRKAMGN</sequence>
<dbReference type="AlphaFoldDB" id="A0A9D1K6R4"/>
<dbReference type="InterPro" id="IPR020449">
    <property type="entry name" value="Tscrpt_reg_AraC-type_HTH"/>
</dbReference>
<reference evidence="6" key="1">
    <citation type="submission" date="2020-10" db="EMBL/GenBank/DDBJ databases">
        <authorList>
            <person name="Gilroy R."/>
        </authorList>
    </citation>
    <scope>NUCLEOTIDE SEQUENCE</scope>
    <source>
        <strain evidence="6">13766</strain>
    </source>
</reference>
<keyword evidence="4" id="KW-0804">Transcription</keyword>
<dbReference type="PROSITE" id="PS01124">
    <property type="entry name" value="HTH_ARAC_FAMILY_2"/>
    <property type="match status" value="1"/>
</dbReference>
<accession>A0A9D1K6R4</accession>
<evidence type="ECO:0000313" key="7">
    <source>
        <dbReference type="Proteomes" id="UP000824140"/>
    </source>
</evidence>
<dbReference type="Pfam" id="PF12833">
    <property type="entry name" value="HTH_18"/>
    <property type="match status" value="1"/>
</dbReference>
<dbReference type="GO" id="GO:0003700">
    <property type="term" value="F:DNA-binding transcription factor activity"/>
    <property type="evidence" value="ECO:0007669"/>
    <property type="project" value="InterPro"/>
</dbReference>
<evidence type="ECO:0000313" key="6">
    <source>
        <dbReference type="EMBL" id="HIS92158.1"/>
    </source>
</evidence>
<name>A0A9D1K6R4_9FIRM</name>
<dbReference type="Pfam" id="PF02311">
    <property type="entry name" value="AraC_binding"/>
    <property type="match status" value="1"/>
</dbReference>
<evidence type="ECO:0000259" key="5">
    <source>
        <dbReference type="PROSITE" id="PS01124"/>
    </source>
</evidence>
<dbReference type="Gene3D" id="2.60.120.280">
    <property type="entry name" value="Regulatory protein AraC"/>
    <property type="match status" value="1"/>
</dbReference>
<dbReference type="SUPFAM" id="SSF51215">
    <property type="entry name" value="Regulatory protein AraC"/>
    <property type="match status" value="1"/>
</dbReference>
<dbReference type="InterPro" id="IPR018060">
    <property type="entry name" value="HTH_AraC"/>
</dbReference>
<proteinExistence type="predicted"/>
<organism evidence="6 7">
    <name type="scientific">Candidatus Alectryocaccomicrobium excrementavium</name>
    <dbReference type="NCBI Taxonomy" id="2840668"/>
    <lineage>
        <taxon>Bacteria</taxon>
        <taxon>Bacillati</taxon>
        <taxon>Bacillota</taxon>
        <taxon>Clostridia</taxon>
        <taxon>Candidatus Alectryocaccomicrobium</taxon>
    </lineage>
</organism>
<dbReference type="InterPro" id="IPR018062">
    <property type="entry name" value="HTH_AraC-typ_CS"/>
</dbReference>
<keyword evidence="1" id="KW-0805">Transcription regulation</keyword>
<evidence type="ECO:0000256" key="1">
    <source>
        <dbReference type="ARBA" id="ARBA00023015"/>
    </source>
</evidence>
<dbReference type="InterPro" id="IPR050204">
    <property type="entry name" value="AraC_XylS_family_regulators"/>
</dbReference>
<dbReference type="GO" id="GO:0043565">
    <property type="term" value="F:sequence-specific DNA binding"/>
    <property type="evidence" value="ECO:0007669"/>
    <property type="project" value="InterPro"/>
</dbReference>
<protein>
    <submittedName>
        <fullName evidence="6">Helix-turn-helix transcriptional regulator</fullName>
    </submittedName>
</protein>